<dbReference type="Gene3D" id="3.20.20.210">
    <property type="match status" value="1"/>
</dbReference>
<accession>A0A3D9V3M2</accession>
<dbReference type="EMBL" id="QTUA01000001">
    <property type="protein sequence ID" value="REF31751.1"/>
    <property type="molecule type" value="Genomic_DNA"/>
</dbReference>
<keyword evidence="2" id="KW-1185">Reference proteome</keyword>
<evidence type="ECO:0000313" key="2">
    <source>
        <dbReference type="Proteomes" id="UP000256253"/>
    </source>
</evidence>
<dbReference type="SUPFAM" id="SSF51726">
    <property type="entry name" value="UROD/MetE-like"/>
    <property type="match status" value="1"/>
</dbReference>
<dbReference type="OrthoDB" id="5242426at2"/>
<dbReference type="Proteomes" id="UP000256253">
    <property type="component" value="Unassembled WGS sequence"/>
</dbReference>
<name>A0A3D9V3M2_9MICO</name>
<protein>
    <submittedName>
        <fullName evidence="1">Cobalamin-independent methionine synthase catalytic subunit</fullName>
    </submittedName>
</protein>
<organism evidence="1 2">
    <name type="scientific">Calidifontibacter indicus</name>
    <dbReference type="NCBI Taxonomy" id="419650"/>
    <lineage>
        <taxon>Bacteria</taxon>
        <taxon>Bacillati</taxon>
        <taxon>Actinomycetota</taxon>
        <taxon>Actinomycetes</taxon>
        <taxon>Micrococcales</taxon>
        <taxon>Dermacoccaceae</taxon>
        <taxon>Calidifontibacter</taxon>
    </lineage>
</organism>
<proteinExistence type="predicted"/>
<dbReference type="RefSeq" id="WP_147301405.1">
    <property type="nucleotide sequence ID" value="NZ_QTUA01000001.1"/>
</dbReference>
<gene>
    <name evidence="1" type="ORF">DFJ65_2832</name>
</gene>
<dbReference type="InterPro" id="IPR038071">
    <property type="entry name" value="UROD/MetE-like_sf"/>
</dbReference>
<sequence length="336" mass="35479">MTQPTFSAIGSMPGTDVRDTVRMVRDLVGDKGIPFLPELPARGPGADMIGRAASHLVGLGVDLQPSGWRLADSSGLDARRGAAYLRQDLDELAEAFDGWSGRLKVQWCGPWTLAASLALPRGERVLTDPGAARDLVQSVAESVREHLQQVARLVPDAELVLQWDEPSLPAVLAGALPTASGFGRVRPVEQGVVVDGLEHVRDAVAELVVAQVLHCCAPNVPVPLVRRVDGLDLAIDISLVKPRQWDGIAELVESGRTLWAGALATDAGAVRPEKVVDPLLRSWREIGLTGADLHRVVLTPACGLAAVAPTSVPGHLRTLAQATELLGEASESLSAG</sequence>
<dbReference type="AlphaFoldDB" id="A0A3D9V3M2"/>
<comment type="caution">
    <text evidence="1">The sequence shown here is derived from an EMBL/GenBank/DDBJ whole genome shotgun (WGS) entry which is preliminary data.</text>
</comment>
<evidence type="ECO:0000313" key="1">
    <source>
        <dbReference type="EMBL" id="REF31751.1"/>
    </source>
</evidence>
<reference evidence="1 2" key="1">
    <citation type="submission" date="2018-08" db="EMBL/GenBank/DDBJ databases">
        <title>Sequencing the genomes of 1000 actinobacteria strains.</title>
        <authorList>
            <person name="Klenk H.-P."/>
        </authorList>
    </citation>
    <scope>NUCLEOTIDE SEQUENCE [LARGE SCALE GENOMIC DNA]</scope>
    <source>
        <strain evidence="1 2">DSM 22967</strain>
    </source>
</reference>